<feature type="DNA-binding region" description="OmpR/PhoB-type" evidence="4">
    <location>
        <begin position="7"/>
        <end position="107"/>
    </location>
</feature>
<dbReference type="SUPFAM" id="SSF46894">
    <property type="entry name" value="C-terminal effector domain of the bipartite response regulators"/>
    <property type="match status" value="1"/>
</dbReference>
<keyword evidence="2 4" id="KW-0238">DNA-binding</keyword>
<dbReference type="InterPro" id="IPR001867">
    <property type="entry name" value="OmpR/PhoB-type_DNA-bd"/>
</dbReference>
<evidence type="ECO:0000256" key="1">
    <source>
        <dbReference type="ARBA" id="ARBA00023015"/>
    </source>
</evidence>
<evidence type="ECO:0000313" key="6">
    <source>
        <dbReference type="EMBL" id="AWX59025.1"/>
    </source>
</evidence>
<reference evidence="6 7" key="1">
    <citation type="journal article" date="2015" name="Genome Announc.">
        <title>Draft Genome Sequence of Brevibacillus brevis DZQ7, a Plant Growth-Promoting Rhizobacterium with Broad-Spectrum Antimicrobial Activity.</title>
        <authorList>
            <person name="Hou Q."/>
            <person name="Wang C."/>
            <person name="Hou X."/>
            <person name="Xia Z."/>
            <person name="Ye J."/>
            <person name="Liu K."/>
            <person name="Liu H."/>
            <person name="Wang J."/>
            <person name="Guo H."/>
            <person name="Yu X."/>
            <person name="Yang Y."/>
            <person name="Du B."/>
            <person name="Ding Y."/>
        </authorList>
    </citation>
    <scope>NUCLEOTIDE SEQUENCE [LARGE SCALE GENOMIC DNA]</scope>
    <source>
        <strain evidence="6 7">DZQ7</strain>
    </source>
</reference>
<accession>A0A2Z4MR43</accession>
<dbReference type="GO" id="GO:0006355">
    <property type="term" value="P:regulation of DNA-templated transcription"/>
    <property type="evidence" value="ECO:0007669"/>
    <property type="project" value="InterPro"/>
</dbReference>
<dbReference type="CDD" id="cd00383">
    <property type="entry name" value="trans_reg_C"/>
    <property type="match status" value="1"/>
</dbReference>
<dbReference type="GO" id="GO:0000160">
    <property type="term" value="P:phosphorelay signal transduction system"/>
    <property type="evidence" value="ECO:0007669"/>
    <property type="project" value="InterPro"/>
</dbReference>
<dbReference type="InterPro" id="IPR016032">
    <property type="entry name" value="Sig_transdc_resp-reg_C-effctor"/>
</dbReference>
<keyword evidence="1" id="KW-0805">Transcription regulation</keyword>
<gene>
    <name evidence="6" type="ORF">AB432_030010</name>
</gene>
<dbReference type="Proteomes" id="UP000036061">
    <property type="component" value="Chromosome"/>
</dbReference>
<proteinExistence type="predicted"/>
<evidence type="ECO:0000313" key="7">
    <source>
        <dbReference type="Proteomes" id="UP000036061"/>
    </source>
</evidence>
<dbReference type="GO" id="GO:0003677">
    <property type="term" value="F:DNA binding"/>
    <property type="evidence" value="ECO:0007669"/>
    <property type="project" value="UniProtKB-UniRule"/>
</dbReference>
<dbReference type="EMBL" id="CP030117">
    <property type="protein sequence ID" value="AWX59025.1"/>
    <property type="molecule type" value="Genomic_DNA"/>
</dbReference>
<keyword evidence="3" id="KW-0804">Transcription</keyword>
<evidence type="ECO:0000259" key="5">
    <source>
        <dbReference type="PROSITE" id="PS51755"/>
    </source>
</evidence>
<name>A0A2Z4MR43_BREBE</name>
<sequence length="116" mass="13518">MNSTVDNMKISLGEDCYLDIEQEVIVKEGMERALSRTMFKVLRYLAEKMGEERTPTELIRRGWGKNSTIQKDALYVVIKRIRERLEDDPSKPQCLVSNYGKGYVLYPRKKKKALSK</sequence>
<organism evidence="6 7">
    <name type="scientific">Brevibacillus brevis</name>
    <name type="common">Bacillus brevis</name>
    <dbReference type="NCBI Taxonomy" id="1393"/>
    <lineage>
        <taxon>Bacteria</taxon>
        <taxon>Bacillati</taxon>
        <taxon>Bacillota</taxon>
        <taxon>Bacilli</taxon>
        <taxon>Bacillales</taxon>
        <taxon>Paenibacillaceae</taxon>
        <taxon>Brevibacillus</taxon>
    </lineage>
</organism>
<feature type="domain" description="OmpR/PhoB-type" evidence="5">
    <location>
        <begin position="7"/>
        <end position="107"/>
    </location>
</feature>
<dbReference type="PROSITE" id="PS51755">
    <property type="entry name" value="OMPR_PHOB"/>
    <property type="match status" value="1"/>
</dbReference>
<dbReference type="SMART" id="SM00862">
    <property type="entry name" value="Trans_reg_C"/>
    <property type="match status" value="1"/>
</dbReference>
<evidence type="ECO:0000256" key="4">
    <source>
        <dbReference type="PROSITE-ProRule" id="PRU01091"/>
    </source>
</evidence>
<dbReference type="RefSeq" id="WP_053079651.1">
    <property type="nucleotide sequence ID" value="NZ_CP030117.1"/>
</dbReference>
<dbReference type="AlphaFoldDB" id="A0A2Z4MR43"/>
<dbReference type="InterPro" id="IPR036388">
    <property type="entry name" value="WH-like_DNA-bd_sf"/>
</dbReference>
<dbReference type="Pfam" id="PF00486">
    <property type="entry name" value="Trans_reg_C"/>
    <property type="match status" value="1"/>
</dbReference>
<dbReference type="Gene3D" id="1.10.10.10">
    <property type="entry name" value="Winged helix-like DNA-binding domain superfamily/Winged helix DNA-binding domain"/>
    <property type="match status" value="1"/>
</dbReference>
<protein>
    <submittedName>
        <fullName evidence="6">Winged helix family transcriptional regulator</fullName>
    </submittedName>
</protein>
<evidence type="ECO:0000256" key="2">
    <source>
        <dbReference type="ARBA" id="ARBA00023125"/>
    </source>
</evidence>
<evidence type="ECO:0000256" key="3">
    <source>
        <dbReference type="ARBA" id="ARBA00023163"/>
    </source>
</evidence>